<organism evidence="2 3">
    <name type="scientific">Methanocorpusculum labreanum (strain ATCC 43576 / DSM 4855 / Z)</name>
    <dbReference type="NCBI Taxonomy" id="410358"/>
    <lineage>
        <taxon>Archaea</taxon>
        <taxon>Methanobacteriati</taxon>
        <taxon>Methanobacteriota</taxon>
        <taxon>Stenosarchaea group</taxon>
        <taxon>Methanomicrobia</taxon>
        <taxon>Methanomicrobiales</taxon>
        <taxon>Methanocorpusculaceae</taxon>
        <taxon>Methanocorpusculum</taxon>
    </lineage>
</organism>
<feature type="transmembrane region" description="Helical" evidence="1">
    <location>
        <begin position="84"/>
        <end position="105"/>
    </location>
</feature>
<dbReference type="EMBL" id="CP000559">
    <property type="protein sequence ID" value="ABN06332.1"/>
    <property type="molecule type" value="Genomic_DNA"/>
</dbReference>
<keyword evidence="3" id="KW-1185">Reference proteome</keyword>
<evidence type="ECO:0000313" key="2">
    <source>
        <dbReference type="EMBL" id="ABN06332.1"/>
    </source>
</evidence>
<evidence type="ECO:0000256" key="1">
    <source>
        <dbReference type="SAM" id="Phobius"/>
    </source>
</evidence>
<keyword evidence="1" id="KW-1133">Transmembrane helix</keyword>
<dbReference type="KEGG" id="mla:Mlab_0155"/>
<keyword evidence="1" id="KW-0812">Transmembrane</keyword>
<reference evidence="2 3" key="1">
    <citation type="journal article" date="2009" name="Stand. Genomic Sci.">
        <title>Complete genome sequence of Methanocorpusculum labreanum type strain Z.</title>
        <authorList>
            <person name="Anderson I.J."/>
            <person name="Sieprawska-Lupa M."/>
            <person name="Goltsman E."/>
            <person name="Lapidus A."/>
            <person name="Copeland A."/>
            <person name="Glavina Del Rio T."/>
            <person name="Tice H."/>
            <person name="Dalin E."/>
            <person name="Barry K."/>
            <person name="Pitluck S."/>
            <person name="Hauser L."/>
            <person name="Land M."/>
            <person name="Lucas S."/>
            <person name="Richardson P."/>
            <person name="Whitman W.B."/>
            <person name="Kyrpides N.C."/>
        </authorList>
    </citation>
    <scope>NUCLEOTIDE SEQUENCE [LARGE SCALE GENOMIC DNA]</scope>
    <source>
        <strain evidence="3">ATCC 43576 / DSM 4855 / Z</strain>
    </source>
</reference>
<dbReference type="HOGENOM" id="CLU_1324035_0_0_2"/>
<evidence type="ECO:0000313" key="3">
    <source>
        <dbReference type="Proteomes" id="UP000000365"/>
    </source>
</evidence>
<proteinExistence type="predicted"/>
<dbReference type="Proteomes" id="UP000000365">
    <property type="component" value="Chromosome"/>
</dbReference>
<dbReference type="STRING" id="410358.Mlab_0155"/>
<name>A2SPS6_METLZ</name>
<keyword evidence="1" id="KW-0472">Membrane</keyword>
<sequence>MMQASNCRVSAIIRGDSVRQKRWNAEPIFNFMSEINEITPNIGAIGYNITIQKPSGSRNRRGDEVIMRKKAGSKIKRGKTLTSAGIILIALLILIVFAAASTGWFSSLFVMKNPLHAKDVQTVISVYGDDVVIYVSGGRDIIELREVIISINGVQLADEQARQTLHSNTCIFSGAVKDISGTRDIAVKGVFADGTITTLKCCSIDCS</sequence>
<protein>
    <submittedName>
        <fullName evidence="2">Uncharacterized protein</fullName>
    </submittedName>
</protein>
<gene>
    <name evidence="2" type="ordered locus">Mlab_0155</name>
</gene>
<dbReference type="AlphaFoldDB" id="A2SPS6"/>
<accession>A2SPS6</accession>